<keyword evidence="3" id="KW-1185">Reference proteome</keyword>
<name>A0A917G303_9NOCA</name>
<dbReference type="PROSITE" id="PS51257">
    <property type="entry name" value="PROKAR_LIPOPROTEIN"/>
    <property type="match status" value="1"/>
</dbReference>
<evidence type="ECO:0000313" key="3">
    <source>
        <dbReference type="Proteomes" id="UP000654257"/>
    </source>
</evidence>
<reference evidence="2" key="1">
    <citation type="journal article" date="2014" name="Int. J. Syst. Evol. Microbiol.">
        <title>Complete genome sequence of Corynebacterium casei LMG S-19264T (=DSM 44701T), isolated from a smear-ripened cheese.</title>
        <authorList>
            <consortium name="US DOE Joint Genome Institute (JGI-PGF)"/>
            <person name="Walter F."/>
            <person name="Albersmeier A."/>
            <person name="Kalinowski J."/>
            <person name="Ruckert C."/>
        </authorList>
    </citation>
    <scope>NUCLEOTIDE SEQUENCE</scope>
    <source>
        <strain evidence="2">CCM 7905</strain>
    </source>
</reference>
<feature type="transmembrane region" description="Helical" evidence="1">
    <location>
        <begin position="12"/>
        <end position="34"/>
    </location>
</feature>
<keyword evidence="1" id="KW-1133">Transmembrane helix</keyword>
<keyword evidence="1" id="KW-0812">Transmembrane</keyword>
<keyword evidence="1" id="KW-0472">Membrane</keyword>
<dbReference type="AlphaFoldDB" id="A0A917G303"/>
<comment type="caution">
    <text evidence="2">The sequence shown here is derived from an EMBL/GenBank/DDBJ whole genome shotgun (WGS) entry which is preliminary data.</text>
</comment>
<dbReference type="InterPro" id="IPR026467">
    <property type="entry name" value="Ser/Gly_Cys_C_dom"/>
</dbReference>
<organism evidence="2 3">
    <name type="scientific">Rhodococcoides trifolii</name>
    <dbReference type="NCBI Taxonomy" id="908250"/>
    <lineage>
        <taxon>Bacteria</taxon>
        <taxon>Bacillati</taxon>
        <taxon>Actinomycetota</taxon>
        <taxon>Actinomycetes</taxon>
        <taxon>Mycobacteriales</taxon>
        <taxon>Nocardiaceae</taxon>
        <taxon>Rhodococcoides</taxon>
    </lineage>
</organism>
<protein>
    <recommendedName>
        <fullName evidence="4">TIGR04222 domain-containing membrane protein</fullName>
    </recommendedName>
</protein>
<evidence type="ECO:0000256" key="1">
    <source>
        <dbReference type="SAM" id="Phobius"/>
    </source>
</evidence>
<reference evidence="2" key="2">
    <citation type="submission" date="2020-09" db="EMBL/GenBank/DDBJ databases">
        <authorList>
            <person name="Sun Q."/>
            <person name="Sedlacek I."/>
        </authorList>
    </citation>
    <scope>NUCLEOTIDE SEQUENCE</scope>
    <source>
        <strain evidence="2">CCM 7905</strain>
    </source>
</reference>
<dbReference type="Proteomes" id="UP000654257">
    <property type="component" value="Unassembled WGS sequence"/>
</dbReference>
<dbReference type="NCBIfam" id="TIGR04222">
    <property type="entry name" value="near_uncomplex"/>
    <property type="match status" value="1"/>
</dbReference>
<accession>A0A917G303</accession>
<feature type="transmembrane region" description="Helical" evidence="1">
    <location>
        <begin position="165"/>
        <end position="184"/>
    </location>
</feature>
<evidence type="ECO:0000313" key="2">
    <source>
        <dbReference type="EMBL" id="GGG20250.1"/>
    </source>
</evidence>
<proteinExistence type="predicted"/>
<gene>
    <name evidence="2" type="ORF">GCM10007304_37690</name>
</gene>
<evidence type="ECO:0008006" key="4">
    <source>
        <dbReference type="Google" id="ProtNLM"/>
    </source>
</evidence>
<sequence length="300" mass="30709">MWRRGVWGMTGNAFVACYIVAAIASILIGLYFAATPGNRSSRRPGRTLSPTEVGMLTSDAHAIAAALGSLRADGLIGEFARPGPDPSDRFTRAVYSVVRHGDYSRLRSRLRASLKLMRQDLIKQGLLTGDADRAVRRATAAPAVVTVVGAARFAVSVHSGAPESAIVAVMVVLVAATVVLRRFARTRRCTPTGRAELARLKEELDYLAPHMRPAYTTYGSTMAGMGAAIYGFLVIVMLDADVANAANLSRAGNQFFSLGGFGGDSSGGGCGSDGCRGGGCGGGGCGGGGCGGGGCGGGGQ</sequence>
<dbReference type="EMBL" id="BMCU01000004">
    <property type="protein sequence ID" value="GGG20250.1"/>
    <property type="molecule type" value="Genomic_DNA"/>
</dbReference>